<dbReference type="GO" id="GO:0016020">
    <property type="term" value="C:membrane"/>
    <property type="evidence" value="ECO:0007669"/>
    <property type="project" value="UniProtKB-SubCell"/>
</dbReference>
<protein>
    <recommendedName>
        <fullName evidence="8 9">Mannose-P-dolichol utilization defect 1 protein homolog</fullName>
    </recommendedName>
</protein>
<dbReference type="PANTHER" id="PTHR12226:SF2">
    <property type="entry name" value="MANNOSE-P-DOLICHOL UTILIZATION DEFECT 1 PROTEIN"/>
    <property type="match status" value="1"/>
</dbReference>
<keyword evidence="4" id="KW-0677">Repeat</keyword>
<feature type="transmembrane region" description="Helical" evidence="10">
    <location>
        <begin position="184"/>
        <end position="205"/>
    </location>
</feature>
<dbReference type="OMA" id="LQVLYYW"/>
<evidence type="ECO:0000313" key="11">
    <source>
        <dbReference type="Proteomes" id="UP000694843"/>
    </source>
</evidence>
<dbReference type="RefSeq" id="XP_018017091.2">
    <property type="nucleotide sequence ID" value="XM_018161602.2"/>
</dbReference>
<evidence type="ECO:0000256" key="10">
    <source>
        <dbReference type="SAM" id="Phobius"/>
    </source>
</evidence>
<dbReference type="PIRSF" id="PIRSF023381">
    <property type="entry name" value="MannP-dilichol_defect-1p"/>
    <property type="match status" value="1"/>
</dbReference>
<proteinExistence type="inferred from homology"/>
<keyword evidence="6 9" id="KW-0472">Membrane</keyword>
<evidence type="ECO:0000256" key="4">
    <source>
        <dbReference type="ARBA" id="ARBA00022737"/>
    </source>
</evidence>
<evidence type="ECO:0000256" key="1">
    <source>
        <dbReference type="ARBA" id="ARBA00004141"/>
    </source>
</evidence>
<organism evidence="11 12">
    <name type="scientific">Hyalella azteca</name>
    <name type="common">Amphipod</name>
    <dbReference type="NCBI Taxonomy" id="294128"/>
    <lineage>
        <taxon>Eukaryota</taxon>
        <taxon>Metazoa</taxon>
        <taxon>Ecdysozoa</taxon>
        <taxon>Arthropoda</taxon>
        <taxon>Crustacea</taxon>
        <taxon>Multicrustacea</taxon>
        <taxon>Malacostraca</taxon>
        <taxon>Eumalacostraca</taxon>
        <taxon>Peracarida</taxon>
        <taxon>Amphipoda</taxon>
        <taxon>Senticaudata</taxon>
        <taxon>Talitrida</taxon>
        <taxon>Talitroidea</taxon>
        <taxon>Hyalellidae</taxon>
        <taxon>Hyalella</taxon>
    </lineage>
</organism>
<keyword evidence="5 9" id="KW-1133">Transmembrane helix</keyword>
<evidence type="ECO:0000256" key="7">
    <source>
        <dbReference type="ARBA" id="ARBA00038475"/>
    </source>
</evidence>
<gene>
    <name evidence="12" type="primary">LOC108673735</name>
</gene>
<dbReference type="Gene3D" id="1.20.1280.290">
    <property type="match status" value="2"/>
</dbReference>
<dbReference type="GeneID" id="108673735"/>
<keyword evidence="3 9" id="KW-0812">Transmembrane</keyword>
<sequence length="224" mass="23782">ICFSVDCLKATISKCLGLALIAGSVLVKVPQILKITKAGSAEGISFSSALLELVAIIASFSYNFVSKYPFSSWGDNAFLLLQTALIGALVLHYKGSTQQAFFFLAAVTTAVAILCSGSIPIHILMALQASNIPIVFIAKMLQAWSNYSAGSTGQLSAVTVTLLTAGSAARIFTSIQETGDRVIIATYCVATFANSVVFGQLLWYWSVTPAHSKAKQRASSKKRN</sequence>
<feature type="transmembrane region" description="Helical" evidence="10">
    <location>
        <begin position="100"/>
        <end position="127"/>
    </location>
</feature>
<evidence type="ECO:0000256" key="8">
    <source>
        <dbReference type="ARBA" id="ARBA00067517"/>
    </source>
</evidence>
<accession>A0A8B7NVY3</accession>
<dbReference type="FunFam" id="1.20.1280.290:FF:000006">
    <property type="entry name" value="mannose-P-dolichol utilization defect 1 protein"/>
    <property type="match status" value="1"/>
</dbReference>
<feature type="non-terminal residue" evidence="12">
    <location>
        <position position="1"/>
    </location>
</feature>
<comment type="similarity">
    <text evidence="7 9">Belongs to the MPDU1 (TC 2.A.43.3) family.</text>
</comment>
<dbReference type="InterPro" id="IPR006603">
    <property type="entry name" value="PQ-loop_rpt"/>
</dbReference>
<dbReference type="GO" id="GO:0009312">
    <property type="term" value="P:oligosaccharide biosynthetic process"/>
    <property type="evidence" value="ECO:0007669"/>
    <property type="project" value="TreeGrafter"/>
</dbReference>
<dbReference type="OrthoDB" id="271506at2759"/>
<keyword evidence="11" id="KW-1185">Reference proteome</keyword>
<name>A0A8B7NVY3_HYAAZ</name>
<dbReference type="Proteomes" id="UP000694843">
    <property type="component" value="Unplaced"/>
</dbReference>
<reference evidence="12" key="1">
    <citation type="submission" date="2025-08" db="UniProtKB">
        <authorList>
            <consortium name="RefSeq"/>
        </authorList>
    </citation>
    <scope>IDENTIFICATION</scope>
    <source>
        <tissue evidence="12">Whole organism</tissue>
    </source>
</reference>
<evidence type="ECO:0000256" key="2">
    <source>
        <dbReference type="ARBA" id="ARBA00022448"/>
    </source>
</evidence>
<evidence type="ECO:0000313" key="12">
    <source>
        <dbReference type="RefSeq" id="XP_018017091.2"/>
    </source>
</evidence>
<dbReference type="KEGG" id="hazt:108673735"/>
<evidence type="ECO:0000256" key="3">
    <source>
        <dbReference type="ARBA" id="ARBA00022692"/>
    </source>
</evidence>
<dbReference type="AlphaFoldDB" id="A0A8B7NVY3"/>
<evidence type="ECO:0000256" key="6">
    <source>
        <dbReference type="ARBA" id="ARBA00023136"/>
    </source>
</evidence>
<comment type="subcellular location">
    <subcellularLocation>
        <location evidence="1 9">Membrane</location>
        <topology evidence="1 9">Multi-pass membrane protein</topology>
    </subcellularLocation>
</comment>
<keyword evidence="2" id="KW-0813">Transport</keyword>
<evidence type="ECO:0000256" key="5">
    <source>
        <dbReference type="ARBA" id="ARBA00022989"/>
    </source>
</evidence>
<dbReference type="Pfam" id="PF04193">
    <property type="entry name" value="PQ-loop"/>
    <property type="match status" value="2"/>
</dbReference>
<dbReference type="InterPro" id="IPR016817">
    <property type="entry name" value="MannP-dilichol_defect-1"/>
</dbReference>
<dbReference type="PANTHER" id="PTHR12226">
    <property type="entry name" value="MANNOSE-P-DOLICHOL UTILIZATION DEFECT 1 LEC35 -RELATED"/>
    <property type="match status" value="1"/>
</dbReference>
<feature type="transmembrane region" description="Helical" evidence="10">
    <location>
        <begin position="44"/>
        <end position="65"/>
    </location>
</feature>
<evidence type="ECO:0000256" key="9">
    <source>
        <dbReference type="PIRNR" id="PIRNR023381"/>
    </source>
</evidence>
<dbReference type="SMART" id="SM00679">
    <property type="entry name" value="CTNS"/>
    <property type="match status" value="2"/>
</dbReference>
<feature type="transmembrane region" description="Helical" evidence="10">
    <location>
        <begin position="77"/>
        <end position="93"/>
    </location>
</feature>